<dbReference type="GO" id="GO:0008234">
    <property type="term" value="F:cysteine-type peptidase activity"/>
    <property type="evidence" value="ECO:0007669"/>
    <property type="project" value="UniProtKB-KW"/>
</dbReference>
<sequence>MGSQADAPRQLTVLVTGFGPFREQYPVNPSWEIARDLPSFLPAQRAKDPLSRHADVVIPPVRILVHPEAVRVSYEVVRRLVPGMWETYRGHPQHVDFVVHVGMAGERPCYRIERRAHRGGYLTRDVDDLLPFEETTGDRGPAWEWYGVPDVLETELDMPDVLARWQSYSPPDLDLELSDNAGRYLCEFIYFSSLAVLWKAQRPRNVVFLHVPATATDVTIARGRELLLNLIRAIVESAEIRDERARRRAKLAGEGGSQGEQRIL</sequence>
<dbReference type="InParanoid" id="A0A084QRH3"/>
<evidence type="ECO:0000313" key="6">
    <source>
        <dbReference type="Proteomes" id="UP000028524"/>
    </source>
</evidence>
<keyword evidence="4" id="KW-0788">Thiol protease</keyword>
<evidence type="ECO:0000256" key="2">
    <source>
        <dbReference type="ARBA" id="ARBA00022670"/>
    </source>
</evidence>
<dbReference type="SUPFAM" id="SSF53182">
    <property type="entry name" value="Pyrrolidone carboxyl peptidase (pyroglutamate aminopeptidase)"/>
    <property type="match status" value="1"/>
</dbReference>
<dbReference type="OMA" id="TWRSFAP"/>
<evidence type="ECO:0000256" key="4">
    <source>
        <dbReference type="ARBA" id="ARBA00022807"/>
    </source>
</evidence>
<evidence type="ECO:0000313" key="5">
    <source>
        <dbReference type="EMBL" id="KFA66558.1"/>
    </source>
</evidence>
<protein>
    <recommendedName>
        <fullName evidence="7">Pyroglutamyl-peptidase I</fullName>
    </recommendedName>
</protein>
<dbReference type="STRING" id="1283841.A0A084QRH3"/>
<dbReference type="HOGENOM" id="CLU_043960_0_0_1"/>
<dbReference type="PANTHER" id="PTHR23402">
    <property type="entry name" value="PROTEASE FAMILY C15 PYROGLUTAMYL-PEPTIDASE I-RELATED"/>
    <property type="match status" value="1"/>
</dbReference>
<dbReference type="Proteomes" id="UP000028524">
    <property type="component" value="Unassembled WGS sequence"/>
</dbReference>
<accession>A0A084QRH3</accession>
<dbReference type="InterPro" id="IPR016125">
    <property type="entry name" value="Peptidase_C15-like"/>
</dbReference>
<evidence type="ECO:0000256" key="1">
    <source>
        <dbReference type="ARBA" id="ARBA00006641"/>
    </source>
</evidence>
<dbReference type="Gene3D" id="3.40.630.20">
    <property type="entry name" value="Peptidase C15, pyroglutamyl peptidase I-like"/>
    <property type="match status" value="1"/>
</dbReference>
<gene>
    <name evidence="5" type="ORF">S40285_00784</name>
</gene>
<comment type="similarity">
    <text evidence="1">Belongs to the peptidase C15 family.</text>
</comment>
<dbReference type="InterPro" id="IPR036440">
    <property type="entry name" value="Peptidase_C15-like_sf"/>
</dbReference>
<organism evidence="5 6">
    <name type="scientific">Stachybotrys chlorohalonatus (strain IBT 40285)</name>
    <dbReference type="NCBI Taxonomy" id="1283841"/>
    <lineage>
        <taxon>Eukaryota</taxon>
        <taxon>Fungi</taxon>
        <taxon>Dikarya</taxon>
        <taxon>Ascomycota</taxon>
        <taxon>Pezizomycotina</taxon>
        <taxon>Sordariomycetes</taxon>
        <taxon>Hypocreomycetidae</taxon>
        <taxon>Hypocreales</taxon>
        <taxon>Stachybotryaceae</taxon>
        <taxon>Stachybotrys</taxon>
    </lineage>
</organism>
<dbReference type="OrthoDB" id="407146at2759"/>
<reference evidence="5 6" key="1">
    <citation type="journal article" date="2014" name="BMC Genomics">
        <title>Comparative genome sequencing reveals chemotype-specific gene clusters in the toxigenic black mold Stachybotrys.</title>
        <authorList>
            <person name="Semeiks J."/>
            <person name="Borek D."/>
            <person name="Otwinowski Z."/>
            <person name="Grishin N.V."/>
        </authorList>
    </citation>
    <scope>NUCLEOTIDE SEQUENCE [LARGE SCALE GENOMIC DNA]</scope>
    <source>
        <strain evidence="5 6">IBT 40285</strain>
    </source>
</reference>
<dbReference type="GO" id="GO:0006508">
    <property type="term" value="P:proteolysis"/>
    <property type="evidence" value="ECO:0007669"/>
    <property type="project" value="UniProtKB-KW"/>
</dbReference>
<dbReference type="PANTHER" id="PTHR23402:SF1">
    <property type="entry name" value="PYROGLUTAMYL-PEPTIDASE I"/>
    <property type="match status" value="1"/>
</dbReference>
<keyword evidence="2" id="KW-0645">Protease</keyword>
<name>A0A084QRH3_STAC4</name>
<keyword evidence="3" id="KW-0378">Hydrolase</keyword>
<keyword evidence="6" id="KW-1185">Reference proteome</keyword>
<dbReference type="AlphaFoldDB" id="A0A084QRH3"/>
<evidence type="ECO:0000256" key="3">
    <source>
        <dbReference type="ARBA" id="ARBA00022801"/>
    </source>
</evidence>
<dbReference type="EMBL" id="KL660440">
    <property type="protein sequence ID" value="KFA66558.1"/>
    <property type="molecule type" value="Genomic_DNA"/>
</dbReference>
<proteinExistence type="inferred from homology"/>
<evidence type="ECO:0008006" key="7">
    <source>
        <dbReference type="Google" id="ProtNLM"/>
    </source>
</evidence>